<name>A0A3M7P6X9_BRAPC</name>
<evidence type="ECO:0000256" key="5">
    <source>
        <dbReference type="ARBA" id="ARBA00023136"/>
    </source>
</evidence>
<keyword evidence="3 9" id="KW-1133">Transmembrane helix</keyword>
<dbReference type="GO" id="GO:0005886">
    <property type="term" value="C:plasma membrane"/>
    <property type="evidence" value="ECO:0007669"/>
    <property type="project" value="TreeGrafter"/>
</dbReference>
<reference evidence="11 12" key="1">
    <citation type="journal article" date="2018" name="Sci. Rep.">
        <title>Genomic signatures of local adaptation to the degree of environmental predictability in rotifers.</title>
        <authorList>
            <person name="Franch-Gras L."/>
            <person name="Hahn C."/>
            <person name="Garcia-Roger E.M."/>
            <person name="Carmona M.J."/>
            <person name="Serra M."/>
            <person name="Gomez A."/>
        </authorList>
    </citation>
    <scope>NUCLEOTIDE SEQUENCE [LARGE SCALE GENOMIC DNA]</scope>
    <source>
        <strain evidence="11">HYR1</strain>
    </source>
</reference>
<dbReference type="PANTHER" id="PTHR24243:SF233">
    <property type="entry name" value="THYROTROPIN-RELEASING HORMONE RECEPTOR"/>
    <property type="match status" value="1"/>
</dbReference>
<dbReference type="InterPro" id="IPR000276">
    <property type="entry name" value="GPCR_Rhodpsn"/>
</dbReference>
<keyword evidence="5 9" id="KW-0472">Membrane</keyword>
<dbReference type="EMBL" id="REGN01012778">
    <property type="protein sequence ID" value="RMZ94846.1"/>
    <property type="molecule type" value="Genomic_DNA"/>
</dbReference>
<dbReference type="InterPro" id="IPR017452">
    <property type="entry name" value="GPCR_Rhodpsn_7TM"/>
</dbReference>
<keyword evidence="6 8" id="KW-0675">Receptor</keyword>
<evidence type="ECO:0000256" key="3">
    <source>
        <dbReference type="ARBA" id="ARBA00022989"/>
    </source>
</evidence>
<dbReference type="GO" id="GO:0004930">
    <property type="term" value="F:G protein-coupled receptor activity"/>
    <property type="evidence" value="ECO:0007669"/>
    <property type="project" value="UniProtKB-KW"/>
</dbReference>
<protein>
    <submittedName>
        <fullName evidence="11">Growth hormone secretagogue receptor type 1-like</fullName>
    </submittedName>
</protein>
<dbReference type="PANTHER" id="PTHR24243">
    <property type="entry name" value="G-PROTEIN COUPLED RECEPTOR"/>
    <property type="match status" value="1"/>
</dbReference>
<evidence type="ECO:0000256" key="6">
    <source>
        <dbReference type="ARBA" id="ARBA00023170"/>
    </source>
</evidence>
<dbReference type="Gene3D" id="1.20.1070.10">
    <property type="entry name" value="Rhodopsin 7-helix transmembrane proteins"/>
    <property type="match status" value="1"/>
</dbReference>
<feature type="domain" description="G-protein coupled receptors family 1 profile" evidence="10">
    <location>
        <begin position="37"/>
        <end position="372"/>
    </location>
</feature>
<evidence type="ECO:0000313" key="12">
    <source>
        <dbReference type="Proteomes" id="UP000276133"/>
    </source>
</evidence>
<comment type="similarity">
    <text evidence="8">Belongs to the G-protein coupled receptor 1 family.</text>
</comment>
<feature type="transmembrane region" description="Helical" evidence="9">
    <location>
        <begin position="138"/>
        <end position="159"/>
    </location>
</feature>
<comment type="subcellular location">
    <subcellularLocation>
        <location evidence="1">Membrane</location>
        <topology evidence="1">Multi-pass membrane protein</topology>
    </subcellularLocation>
</comment>
<keyword evidence="12" id="KW-1185">Reference proteome</keyword>
<comment type="caution">
    <text evidence="11">The sequence shown here is derived from an EMBL/GenBank/DDBJ whole genome shotgun (WGS) entry which is preliminary data.</text>
</comment>
<evidence type="ECO:0000259" key="10">
    <source>
        <dbReference type="PROSITE" id="PS50262"/>
    </source>
</evidence>
<feature type="transmembrane region" description="Helical" evidence="9">
    <location>
        <begin position="307"/>
        <end position="330"/>
    </location>
</feature>
<evidence type="ECO:0000256" key="9">
    <source>
        <dbReference type="SAM" id="Phobius"/>
    </source>
</evidence>
<dbReference type="STRING" id="10195.A0A3M7P6X9"/>
<dbReference type="SUPFAM" id="SSF81321">
    <property type="entry name" value="Family A G protein-coupled receptor-like"/>
    <property type="match status" value="1"/>
</dbReference>
<dbReference type="Pfam" id="PF00001">
    <property type="entry name" value="7tm_1"/>
    <property type="match status" value="1"/>
</dbReference>
<evidence type="ECO:0000256" key="2">
    <source>
        <dbReference type="ARBA" id="ARBA00022692"/>
    </source>
</evidence>
<evidence type="ECO:0000256" key="4">
    <source>
        <dbReference type="ARBA" id="ARBA00023040"/>
    </source>
</evidence>
<feature type="transmembrane region" description="Helical" evidence="9">
    <location>
        <begin position="350"/>
        <end position="375"/>
    </location>
</feature>
<dbReference type="Proteomes" id="UP000276133">
    <property type="component" value="Unassembled WGS sequence"/>
</dbReference>
<evidence type="ECO:0000256" key="1">
    <source>
        <dbReference type="ARBA" id="ARBA00004141"/>
    </source>
</evidence>
<gene>
    <name evidence="11" type="ORF">BpHYR1_028178</name>
</gene>
<dbReference type="OrthoDB" id="10036964at2759"/>
<keyword evidence="2 8" id="KW-0812">Transmembrane</keyword>
<organism evidence="11 12">
    <name type="scientific">Brachionus plicatilis</name>
    <name type="common">Marine rotifer</name>
    <name type="synonym">Brachionus muelleri</name>
    <dbReference type="NCBI Taxonomy" id="10195"/>
    <lineage>
        <taxon>Eukaryota</taxon>
        <taxon>Metazoa</taxon>
        <taxon>Spiralia</taxon>
        <taxon>Gnathifera</taxon>
        <taxon>Rotifera</taxon>
        <taxon>Eurotatoria</taxon>
        <taxon>Monogononta</taxon>
        <taxon>Pseudotrocha</taxon>
        <taxon>Ploima</taxon>
        <taxon>Brachionidae</taxon>
        <taxon>Brachionus</taxon>
    </lineage>
</organism>
<dbReference type="PRINTS" id="PR00237">
    <property type="entry name" value="GPCRRHODOPSN"/>
</dbReference>
<evidence type="ECO:0000256" key="7">
    <source>
        <dbReference type="ARBA" id="ARBA00023224"/>
    </source>
</evidence>
<keyword evidence="7 8" id="KW-0807">Transducer</keyword>
<feature type="transmembrane region" description="Helical" evidence="9">
    <location>
        <begin position="20"/>
        <end position="45"/>
    </location>
</feature>
<feature type="non-terminal residue" evidence="11">
    <location>
        <position position="1"/>
    </location>
</feature>
<feature type="transmembrane region" description="Helical" evidence="9">
    <location>
        <begin position="187"/>
        <end position="210"/>
    </location>
</feature>
<dbReference type="AlphaFoldDB" id="A0A3M7P6X9"/>
<dbReference type="PROSITE" id="PS00237">
    <property type="entry name" value="G_PROTEIN_RECEP_F1_1"/>
    <property type="match status" value="1"/>
</dbReference>
<evidence type="ECO:0000256" key="8">
    <source>
        <dbReference type="RuleBase" id="RU000688"/>
    </source>
</evidence>
<accession>A0A3M7P6X9</accession>
<keyword evidence="4 8" id="KW-0297">G-protein coupled receptor</keyword>
<sequence length="414" mass="48544">TSSPNHTVPIINTDMPLDIIIYGSFFYTLIFILGVSGNSLVIFVLMKEKELRNFTNYLLANLSVADLMVLFTCVPSAFHDLFAKERWYLGRVMCHLMAFIENCMGNASIFSIFLITIERYYVICRPLNVRSMMTPSRTLKLLSMIWLVCIAINLPFIFLTEYKKYHFFDKNTDEYKCNTRSPNLISFYYFITVTFIIYVVIGIVLLGMYYKISQSLKKSTLLLQSSTNKYCLSDYKISFSPSNDNCLVSKKKRNNSEESDAKVSFLLVKNSPFRSSDSSVASKAYNLDKCLNLNNTLERYIKPRKQLIYMLMCVIIVFYVCLFPLKLWNLTLMFIGHKPYFPKLINLRNYWYISITFRIFFYTNSFINPILYNCLSKRFRNGFKKLAIFKMCFHDTGQFKKQSCELETKNTYLI</sequence>
<proteinExistence type="inferred from homology"/>
<dbReference type="PROSITE" id="PS50262">
    <property type="entry name" value="G_PROTEIN_RECEP_F1_2"/>
    <property type="match status" value="1"/>
</dbReference>
<feature type="transmembrane region" description="Helical" evidence="9">
    <location>
        <begin position="98"/>
        <end position="117"/>
    </location>
</feature>
<evidence type="ECO:0000313" key="11">
    <source>
        <dbReference type="EMBL" id="RMZ94846.1"/>
    </source>
</evidence>
<feature type="transmembrane region" description="Helical" evidence="9">
    <location>
        <begin position="57"/>
        <end position="78"/>
    </location>
</feature>